<dbReference type="OrthoDB" id="8445115at2"/>
<dbReference type="InterPro" id="IPR056490">
    <property type="entry name" value="Rcc01698_C"/>
</dbReference>
<gene>
    <name evidence="4" type="ORF">PSA7680_00824</name>
</gene>
<feature type="domain" description="Rcc01698-like C-terminal" evidence="3">
    <location>
        <begin position="1050"/>
        <end position="1150"/>
    </location>
</feature>
<evidence type="ECO:0008006" key="6">
    <source>
        <dbReference type="Google" id="ProtNLM"/>
    </source>
</evidence>
<evidence type="ECO:0000313" key="4">
    <source>
        <dbReference type="EMBL" id="SLN21751.1"/>
    </source>
</evidence>
<dbReference type="Gene3D" id="3.20.20.80">
    <property type="entry name" value="Glycosidases"/>
    <property type="match status" value="1"/>
</dbReference>
<feature type="domain" description="Tip attachment protein J" evidence="2">
    <location>
        <begin position="799"/>
        <end position="957"/>
    </location>
</feature>
<keyword evidence="5" id="KW-1185">Reference proteome</keyword>
<accession>A0A1Y5RSK5</accession>
<dbReference type="InterPro" id="IPR017853">
    <property type="entry name" value="GH"/>
</dbReference>
<dbReference type="Pfam" id="PF13550">
    <property type="entry name" value="Phage-tail_3"/>
    <property type="match status" value="1"/>
</dbReference>
<dbReference type="InterPro" id="IPR032876">
    <property type="entry name" value="J_dom"/>
</dbReference>
<dbReference type="CDD" id="cd19607">
    <property type="entry name" value="GTA_TIM-barrel-like"/>
    <property type="match status" value="1"/>
</dbReference>
<dbReference type="EMBL" id="FWFQ01000004">
    <property type="protein sequence ID" value="SLN21751.1"/>
    <property type="molecule type" value="Genomic_DNA"/>
</dbReference>
<reference evidence="4 5" key="1">
    <citation type="submission" date="2017-03" db="EMBL/GenBank/DDBJ databases">
        <authorList>
            <person name="Afonso C.L."/>
            <person name="Miller P.J."/>
            <person name="Scott M.A."/>
            <person name="Spackman E."/>
            <person name="Goraichik I."/>
            <person name="Dimitrov K.M."/>
            <person name="Suarez D.L."/>
            <person name="Swayne D.E."/>
        </authorList>
    </citation>
    <scope>NUCLEOTIDE SEQUENCE [LARGE SCALE GENOMIC DNA]</scope>
    <source>
        <strain evidence="4 5">CECT 7680</strain>
    </source>
</reference>
<evidence type="ECO:0000259" key="3">
    <source>
        <dbReference type="Pfam" id="PF23666"/>
    </source>
</evidence>
<dbReference type="RefSeq" id="WP_085867388.1">
    <property type="nucleotide sequence ID" value="NZ_FWFQ01000004.1"/>
</dbReference>
<feature type="domain" description="GTA TIM-barrel-like" evidence="1">
    <location>
        <begin position="446"/>
        <end position="740"/>
    </location>
</feature>
<proteinExistence type="predicted"/>
<dbReference type="InterPro" id="IPR025195">
    <property type="entry name" value="GTA_TIM_dom"/>
</dbReference>
<dbReference type="Pfam" id="PF23666">
    <property type="entry name" value="Rcc01698_C"/>
    <property type="match status" value="1"/>
</dbReference>
<evidence type="ECO:0000259" key="2">
    <source>
        <dbReference type="Pfam" id="PF13550"/>
    </source>
</evidence>
<dbReference type="SUPFAM" id="SSF51445">
    <property type="entry name" value="(Trans)glycosidases"/>
    <property type="match status" value="1"/>
</dbReference>
<dbReference type="Proteomes" id="UP000193409">
    <property type="component" value="Unassembled WGS sequence"/>
</dbReference>
<protein>
    <recommendedName>
        <fullName evidence="6">Host specificity protein</fullName>
    </recommendedName>
</protein>
<evidence type="ECO:0000259" key="1">
    <source>
        <dbReference type="Pfam" id="PF13547"/>
    </source>
</evidence>
<sequence length="1305" mass="139941">MATLALAAVGAAVGGAVGGSVLGISAAVIGQAVGATIGRMVDQQVLGGGSQTVETGRVDRFRLTGASEGRTIPQVYGRARISGQVIWATRFEEHVKRRTSGGKGGGPKVTTKEYSYTVSAAVALCEGEIARVARVWADGNEVALGGLNMRVYRGGEDQLPDPKIEAVEGSGAAPAYRGIAYVVFEDLDITQFGNRFPQFSFEVLRPATDDTPEGGDDPARAVEAVALIPGTGEYALATVPVHYPKGLGEARSANVNTPQEQADFLVSLQALREELPACGSVSVIVSWFGDDLRMGHCALRPRAEQLQAEGKPQVWQVDGRTRASAGTVPFDAEGRPVYGGTPSDTSVIQAIRAIRDGGQEVMFYPFILMEQMAGNGLPDPWGQGAEQPVLPWRGRITLSAAPGVEGSPDGTPDADAEVAAFFGTAQVSDFSVAGGQVSYGGPQEDSYRRFILHYAHLCALAGGVDAFCIGSEMRGLTQARGANGFPAVEALRALATDVRAILGPEVKISYAADWSEYFGYHPQDGSGDVYFHLDPLWADPEIDFIGIDNYMPLSDWREGEDHADAGWGSLYDLGYLRSNIEGGEGYDWYYPSDTARRQQSRVPITDGAHGEAWVFRYKDMRGWWQSPHHERIGGQRQASPTAWEPQSKPIRFTEFGCAAIHFGTNQPNKFLDPKSSESALPHFSNGGRDDLIQMQYIRAVTGYWRAAETNPVSEIYGGPMIDMAHAHLWAWDARPYPYFPNSPEAWSDGENYARGHWLNGRSAGRGLGSVVAEICARSGLEAVDVSALHGYLRGYVVDSVSTARAALQPLMLAYGVDAVERDGTLQFRLRTGVAERSLLADDMALTEDQESALALSRSAETELAGRVRFTFLEADRDYEVRSAEAVMPGESAEVVSETEAPIVMTRAEGRAASARMLSEARIARDTARFALPPSALDVGAGDVVDLPGRAGRYRVDRSLMAGAQVLEATRVEPAIYRQRIEADAPGALSGFQPALPVFPLFLDLPLLTGEEVPHAPHVAVAAVPWPGSVAVYASDTDAAYELNSLVEVGAIMGLTETPLARAAPGRLDRAAPLRVRFYGGSVASAEWAAVLNGANAVAIGDGTPAGWEILQFSEVALVGEGLYELSGRLRGQNGSEALMPEEWPVGSYVVVLDAGVSQIQLASAARNRARHYRVGPAALPNDHPAYVHEVHAFAGEGLRPYAPAHLRARRQANGDLAISWVRRTRIDGDSWDVPEVPLGEESESYILRLMDGETILHEITTASPFYLHTAASQAADGPLTAPAVSVAQVSARYGAGFFTRIDIDG</sequence>
<dbReference type="Pfam" id="PF13547">
    <property type="entry name" value="GTA_TIM"/>
    <property type="match status" value="1"/>
</dbReference>
<name>A0A1Y5RSK5_9RHOB</name>
<organism evidence="4 5">
    <name type="scientific">Pseudoruegeria aquimaris</name>
    <dbReference type="NCBI Taxonomy" id="393663"/>
    <lineage>
        <taxon>Bacteria</taxon>
        <taxon>Pseudomonadati</taxon>
        <taxon>Pseudomonadota</taxon>
        <taxon>Alphaproteobacteria</taxon>
        <taxon>Rhodobacterales</taxon>
        <taxon>Roseobacteraceae</taxon>
        <taxon>Pseudoruegeria</taxon>
    </lineage>
</organism>
<evidence type="ECO:0000313" key="5">
    <source>
        <dbReference type="Proteomes" id="UP000193409"/>
    </source>
</evidence>